<dbReference type="Gene3D" id="3.40.50.2300">
    <property type="match status" value="1"/>
</dbReference>
<dbReference type="InterPro" id="IPR023485">
    <property type="entry name" value="Ptyr_pPase"/>
</dbReference>
<accession>A0ABP6X804</accession>
<dbReference type="SMART" id="SM00226">
    <property type="entry name" value="LMWPc"/>
    <property type="match status" value="1"/>
</dbReference>
<dbReference type="InterPro" id="IPR050438">
    <property type="entry name" value="LMW_PTPase"/>
</dbReference>
<dbReference type="RefSeq" id="WP_204911486.1">
    <property type="nucleotide sequence ID" value="NZ_BAAAYR010000001.1"/>
</dbReference>
<evidence type="ECO:0000259" key="4">
    <source>
        <dbReference type="SMART" id="SM00226"/>
    </source>
</evidence>
<proteinExistence type="inferred from homology"/>
<dbReference type="InterPro" id="IPR017867">
    <property type="entry name" value="Tyr_phospatase_low_mol_wt"/>
</dbReference>
<dbReference type="PRINTS" id="PR00719">
    <property type="entry name" value="LMWPTPASE"/>
</dbReference>
<dbReference type="PANTHER" id="PTHR11717:SF31">
    <property type="entry name" value="LOW MOLECULAR WEIGHT PROTEIN-TYROSINE-PHOSPHATASE ETP-RELATED"/>
    <property type="match status" value="1"/>
</dbReference>
<evidence type="ECO:0000313" key="6">
    <source>
        <dbReference type="Proteomes" id="UP001500767"/>
    </source>
</evidence>
<evidence type="ECO:0000256" key="3">
    <source>
        <dbReference type="ARBA" id="ARBA00022912"/>
    </source>
</evidence>
<comment type="caution">
    <text evidence="5">The sequence shown here is derived from an EMBL/GenBank/DDBJ whole genome shotgun (WGS) entry which is preliminary data.</text>
</comment>
<keyword evidence="3" id="KW-0904">Protein phosphatase</keyword>
<gene>
    <name evidence="5" type="ORF">GCM10022197_15720</name>
</gene>
<dbReference type="Proteomes" id="UP001500767">
    <property type="component" value="Unassembled WGS sequence"/>
</dbReference>
<name>A0ABP6X804_9ACTN</name>
<sequence length="211" mass="21784">MTTQHQQSTTGGAGDGPFRVLVVCEGNICRSPVAALLLAAALGPDVEVTSAGTRAVVGAPAEPAMTAFLGERAAGLDGFRARQLRPDQVRAADLVLTMSRRQRGATVALAPAAVKRAFTLRELARLLGDVDPEALGDPGSGTLGERLRRALPAAAAQRRFVTDPRVDDIADPYGRDEAAYARAYEAITDAVARVVGVLAPDGLATAGDGSV</sequence>
<comment type="similarity">
    <text evidence="1">Belongs to the low molecular weight phosphotyrosine protein phosphatase family.</text>
</comment>
<keyword evidence="2" id="KW-0378">Hydrolase</keyword>
<reference evidence="6" key="1">
    <citation type="journal article" date="2019" name="Int. J. Syst. Evol. Microbiol.">
        <title>The Global Catalogue of Microorganisms (GCM) 10K type strain sequencing project: providing services to taxonomists for standard genome sequencing and annotation.</title>
        <authorList>
            <consortium name="The Broad Institute Genomics Platform"/>
            <consortium name="The Broad Institute Genome Sequencing Center for Infectious Disease"/>
            <person name="Wu L."/>
            <person name="Ma J."/>
        </authorList>
    </citation>
    <scope>NUCLEOTIDE SEQUENCE [LARGE SCALE GENOMIC DNA]</scope>
    <source>
        <strain evidence="6">JCM 16540</strain>
    </source>
</reference>
<evidence type="ECO:0000256" key="2">
    <source>
        <dbReference type="ARBA" id="ARBA00022801"/>
    </source>
</evidence>
<organism evidence="5 6">
    <name type="scientific">Microlunatus spumicola</name>
    <dbReference type="NCBI Taxonomy" id="81499"/>
    <lineage>
        <taxon>Bacteria</taxon>
        <taxon>Bacillati</taxon>
        <taxon>Actinomycetota</taxon>
        <taxon>Actinomycetes</taxon>
        <taxon>Propionibacteriales</taxon>
        <taxon>Propionibacteriaceae</taxon>
        <taxon>Microlunatus</taxon>
    </lineage>
</organism>
<dbReference type="InterPro" id="IPR036196">
    <property type="entry name" value="Ptyr_pPase_sf"/>
</dbReference>
<dbReference type="SUPFAM" id="SSF52788">
    <property type="entry name" value="Phosphotyrosine protein phosphatases I"/>
    <property type="match status" value="1"/>
</dbReference>
<protein>
    <submittedName>
        <fullName evidence="5">Protein-tyrosine-phosphatase</fullName>
    </submittedName>
</protein>
<dbReference type="Pfam" id="PF01451">
    <property type="entry name" value="LMWPc"/>
    <property type="match status" value="1"/>
</dbReference>
<keyword evidence="6" id="KW-1185">Reference proteome</keyword>
<dbReference type="PANTHER" id="PTHR11717">
    <property type="entry name" value="LOW MOLECULAR WEIGHT PROTEIN TYROSINE PHOSPHATASE"/>
    <property type="match status" value="1"/>
</dbReference>
<evidence type="ECO:0000313" key="5">
    <source>
        <dbReference type="EMBL" id="GAA3561047.1"/>
    </source>
</evidence>
<evidence type="ECO:0000256" key="1">
    <source>
        <dbReference type="ARBA" id="ARBA00011063"/>
    </source>
</evidence>
<feature type="domain" description="Phosphotyrosine protein phosphatase I" evidence="4">
    <location>
        <begin position="18"/>
        <end position="197"/>
    </location>
</feature>
<dbReference type="EMBL" id="BAAAYR010000001">
    <property type="protein sequence ID" value="GAA3561047.1"/>
    <property type="molecule type" value="Genomic_DNA"/>
</dbReference>